<feature type="region of interest" description="Disordered" evidence="1">
    <location>
        <begin position="19"/>
        <end position="55"/>
    </location>
</feature>
<feature type="region of interest" description="Disordered" evidence="1">
    <location>
        <begin position="405"/>
        <end position="427"/>
    </location>
</feature>
<organism evidence="2 3">
    <name type="scientific">Prymnesium parvum</name>
    <name type="common">Toxic golden alga</name>
    <dbReference type="NCBI Taxonomy" id="97485"/>
    <lineage>
        <taxon>Eukaryota</taxon>
        <taxon>Haptista</taxon>
        <taxon>Haptophyta</taxon>
        <taxon>Prymnesiophyceae</taxon>
        <taxon>Prymnesiales</taxon>
        <taxon>Prymnesiaceae</taxon>
        <taxon>Prymnesium</taxon>
    </lineage>
</organism>
<comment type="caution">
    <text evidence="2">The sequence shown here is derived from an EMBL/GenBank/DDBJ whole genome shotgun (WGS) entry which is preliminary data.</text>
</comment>
<evidence type="ECO:0000313" key="3">
    <source>
        <dbReference type="Proteomes" id="UP001515480"/>
    </source>
</evidence>
<proteinExistence type="predicted"/>
<evidence type="ECO:0008006" key="4">
    <source>
        <dbReference type="Google" id="ProtNLM"/>
    </source>
</evidence>
<evidence type="ECO:0000256" key="1">
    <source>
        <dbReference type="SAM" id="MobiDB-lite"/>
    </source>
</evidence>
<accession>A0AB34JWY9</accession>
<sequence>MAEEWRARREQVHAAFRGQARGVEWNSLRPATPPAVPLGAQSSGGEGGEKSPTAAEQIRKLAALEQALLRKEKALRVLERRADAPRAAQTSESRRQHAAQLAVLRHEVAVLRRDCKIETASLATSGRRAERMRAHGADEAGLAAATALAAAADASVAAAEAEVAAEAAQRAAMHARAIRAVQAAEAQARATAGGLDSVLACDVIPGTHEDADVPAACATGGVAPSSRSQASASVRSVHRLPAAWIEWREVQKERQEHLKHNLRASWKAADTALDAMKQATPAKVDSKMSPRVEQRLIQAANERQIYLQSLSEEHRERAHQLHQTIERSSPAIEFRLDHGVEECRQEARALIRELREQRTREWARQTANLRRMRDETSPRVDDTFSQEILEKGLESSSVRLMMAMAPSQEISSQRPKSAGSRELPPWR</sequence>
<reference evidence="2 3" key="1">
    <citation type="journal article" date="2024" name="Science">
        <title>Giant polyketide synthase enzymes in the biosynthesis of giant marine polyether toxins.</title>
        <authorList>
            <person name="Fallon T.R."/>
            <person name="Shende V.V."/>
            <person name="Wierzbicki I.H."/>
            <person name="Pendleton A.L."/>
            <person name="Watervoot N.F."/>
            <person name="Auber R.P."/>
            <person name="Gonzalez D.J."/>
            <person name="Wisecaver J.H."/>
            <person name="Moore B.S."/>
        </authorList>
    </citation>
    <scope>NUCLEOTIDE SEQUENCE [LARGE SCALE GENOMIC DNA]</scope>
    <source>
        <strain evidence="2 3">12B1</strain>
    </source>
</reference>
<name>A0AB34JWY9_PRYPA</name>
<evidence type="ECO:0000313" key="2">
    <source>
        <dbReference type="EMBL" id="KAL1526425.1"/>
    </source>
</evidence>
<gene>
    <name evidence="2" type="ORF">AB1Y20_015137</name>
</gene>
<keyword evidence="3" id="KW-1185">Reference proteome</keyword>
<dbReference type="AlphaFoldDB" id="A0AB34JWY9"/>
<protein>
    <recommendedName>
        <fullName evidence="4">Centrosomal protein of 162 kDa</fullName>
    </recommendedName>
</protein>
<dbReference type="EMBL" id="JBGBPQ010000003">
    <property type="protein sequence ID" value="KAL1526425.1"/>
    <property type="molecule type" value="Genomic_DNA"/>
</dbReference>
<dbReference type="Proteomes" id="UP001515480">
    <property type="component" value="Unassembled WGS sequence"/>
</dbReference>